<dbReference type="InterPro" id="IPR042089">
    <property type="entry name" value="Peptidase_M13_dom_2"/>
</dbReference>
<dbReference type="Proteomes" id="UP001626550">
    <property type="component" value="Unassembled WGS sequence"/>
</dbReference>
<evidence type="ECO:0000313" key="2">
    <source>
        <dbReference type="Proteomes" id="UP001626550"/>
    </source>
</evidence>
<dbReference type="PROSITE" id="PS51885">
    <property type="entry name" value="NEPRILYSIN"/>
    <property type="match status" value="1"/>
</dbReference>
<dbReference type="Gene3D" id="1.10.1380.10">
    <property type="entry name" value="Neutral endopeptidase , domain2"/>
    <property type="match status" value="1"/>
</dbReference>
<organism evidence="1 2">
    <name type="scientific">Cichlidogyrus casuarinus</name>
    <dbReference type="NCBI Taxonomy" id="1844966"/>
    <lineage>
        <taxon>Eukaryota</taxon>
        <taxon>Metazoa</taxon>
        <taxon>Spiralia</taxon>
        <taxon>Lophotrochozoa</taxon>
        <taxon>Platyhelminthes</taxon>
        <taxon>Monogenea</taxon>
        <taxon>Monopisthocotylea</taxon>
        <taxon>Dactylogyridea</taxon>
        <taxon>Ancyrocephalidae</taxon>
        <taxon>Cichlidogyrus</taxon>
    </lineage>
</organism>
<proteinExistence type="predicted"/>
<dbReference type="EMBL" id="JBJKFK010003390">
    <property type="protein sequence ID" value="KAL3309956.1"/>
    <property type="molecule type" value="Genomic_DNA"/>
</dbReference>
<comment type="caution">
    <text evidence="1">The sequence shown here is derived from an EMBL/GenBank/DDBJ whole genome shotgun (WGS) entry which is preliminary data.</text>
</comment>
<accession>A0ABD2PU15</accession>
<dbReference type="AlphaFoldDB" id="A0ABD2PU15"/>
<name>A0ABD2PU15_9PLAT</name>
<gene>
    <name evidence="1" type="primary">NEP3</name>
    <name evidence="1" type="ORF">Ciccas_011489</name>
</gene>
<dbReference type="InterPro" id="IPR000718">
    <property type="entry name" value="Peptidase_M13"/>
</dbReference>
<dbReference type="InterPro" id="IPR024079">
    <property type="entry name" value="MetalloPept_cat_dom_sf"/>
</dbReference>
<sequence>MRSRKKVAVLLFLTCSFGLLSLAFIIWGGIFVSSWRNRLLPCTDQQCVKASSDIEKSLDQSVDPCNDFYSYACGTFVETEHKPRHFVREFMEDETDSNEIHLQQTLKTYFAPCRDNTTISHQELMNILKKEQPYWQQRLYPIEVDTLEQVLDLVSAYPFQISYQMDVLRIAPVDLLYQIQCEAQQYFTDILNEFSVEEADLVATNALSLDNELQNALTEAERQEVSSTIGELHEQHPNVDVKGIFVRYQRALQLTCLRNIYSNKQPLILDNSIALQASLTLLQDKISTSQGIRQIMDWFFLKRVLTLLHLKETG</sequence>
<dbReference type="SUPFAM" id="SSF55486">
    <property type="entry name" value="Metalloproteases ('zincins'), catalytic domain"/>
    <property type="match status" value="1"/>
</dbReference>
<keyword evidence="2" id="KW-1185">Reference proteome</keyword>
<reference evidence="1 2" key="1">
    <citation type="submission" date="2024-11" db="EMBL/GenBank/DDBJ databases">
        <title>Adaptive evolution of stress response genes in parasites aligns with host niche diversity.</title>
        <authorList>
            <person name="Hahn C."/>
            <person name="Resl P."/>
        </authorList>
    </citation>
    <scope>NUCLEOTIDE SEQUENCE [LARGE SCALE GENOMIC DNA]</scope>
    <source>
        <strain evidence="1">EGGRZ-B1_66</strain>
        <tissue evidence="1">Body</tissue>
    </source>
</reference>
<dbReference type="Gene3D" id="3.40.390.10">
    <property type="entry name" value="Collagenase (Catalytic Domain)"/>
    <property type="match status" value="1"/>
</dbReference>
<dbReference type="PANTHER" id="PTHR11733">
    <property type="entry name" value="ZINC METALLOPROTEASE FAMILY M13 NEPRILYSIN-RELATED"/>
    <property type="match status" value="1"/>
</dbReference>
<dbReference type="PANTHER" id="PTHR11733:SF167">
    <property type="entry name" value="FI17812P1-RELATED"/>
    <property type="match status" value="1"/>
</dbReference>
<protein>
    <submittedName>
        <fullName evidence="1">Peptidase M13</fullName>
    </submittedName>
</protein>
<evidence type="ECO:0000313" key="1">
    <source>
        <dbReference type="EMBL" id="KAL3309956.1"/>
    </source>
</evidence>